<protein>
    <recommendedName>
        <fullName evidence="4">Transmembrane protein</fullName>
    </recommendedName>
</protein>
<evidence type="ECO:0000256" key="1">
    <source>
        <dbReference type="SAM" id="Phobius"/>
    </source>
</evidence>
<proteinExistence type="predicted"/>
<dbReference type="RefSeq" id="XP_001456750.1">
    <property type="nucleotide sequence ID" value="XM_001456713.1"/>
</dbReference>
<keyword evidence="1" id="KW-1133">Transmembrane helix</keyword>
<feature type="transmembrane region" description="Helical" evidence="1">
    <location>
        <begin position="113"/>
        <end position="134"/>
    </location>
</feature>
<evidence type="ECO:0000313" key="2">
    <source>
        <dbReference type="EMBL" id="CAK89353.1"/>
    </source>
</evidence>
<gene>
    <name evidence="2" type="ORF">GSPATT00022524001</name>
</gene>
<dbReference type="GeneID" id="5042535"/>
<organism evidence="2 3">
    <name type="scientific">Paramecium tetraurelia</name>
    <dbReference type="NCBI Taxonomy" id="5888"/>
    <lineage>
        <taxon>Eukaryota</taxon>
        <taxon>Sar</taxon>
        <taxon>Alveolata</taxon>
        <taxon>Ciliophora</taxon>
        <taxon>Intramacronucleata</taxon>
        <taxon>Oligohymenophorea</taxon>
        <taxon>Peniculida</taxon>
        <taxon>Parameciidae</taxon>
        <taxon>Paramecium</taxon>
    </lineage>
</organism>
<evidence type="ECO:0008006" key="4">
    <source>
        <dbReference type="Google" id="ProtNLM"/>
    </source>
</evidence>
<dbReference type="Proteomes" id="UP000000600">
    <property type="component" value="Unassembled WGS sequence"/>
</dbReference>
<keyword evidence="3" id="KW-1185">Reference proteome</keyword>
<keyword evidence="1" id="KW-0472">Membrane</keyword>
<reference evidence="2 3" key="1">
    <citation type="journal article" date="2006" name="Nature">
        <title>Global trends of whole-genome duplications revealed by the ciliate Paramecium tetraurelia.</title>
        <authorList>
            <consortium name="Genoscope"/>
            <person name="Aury J.-M."/>
            <person name="Jaillon O."/>
            <person name="Duret L."/>
            <person name="Noel B."/>
            <person name="Jubin C."/>
            <person name="Porcel B.M."/>
            <person name="Segurens B."/>
            <person name="Daubin V."/>
            <person name="Anthouard V."/>
            <person name="Aiach N."/>
            <person name="Arnaiz O."/>
            <person name="Billaut A."/>
            <person name="Beisson J."/>
            <person name="Blanc I."/>
            <person name="Bouhouche K."/>
            <person name="Camara F."/>
            <person name="Duharcourt S."/>
            <person name="Guigo R."/>
            <person name="Gogendeau D."/>
            <person name="Katinka M."/>
            <person name="Keller A.-M."/>
            <person name="Kissmehl R."/>
            <person name="Klotz C."/>
            <person name="Koll F."/>
            <person name="Le Moue A."/>
            <person name="Lepere C."/>
            <person name="Malinsky S."/>
            <person name="Nowacki M."/>
            <person name="Nowak J.K."/>
            <person name="Plattner H."/>
            <person name="Poulain J."/>
            <person name="Ruiz F."/>
            <person name="Serrano V."/>
            <person name="Zagulski M."/>
            <person name="Dessen P."/>
            <person name="Betermier M."/>
            <person name="Weissenbach J."/>
            <person name="Scarpelli C."/>
            <person name="Schachter V."/>
            <person name="Sperling L."/>
            <person name="Meyer E."/>
            <person name="Cohen J."/>
            <person name="Wincker P."/>
        </authorList>
    </citation>
    <scope>NUCLEOTIDE SEQUENCE [LARGE SCALE GENOMIC DNA]</scope>
    <source>
        <strain evidence="2 3">Stock d4-2</strain>
    </source>
</reference>
<dbReference type="AlphaFoldDB" id="A0E236"/>
<keyword evidence="1" id="KW-0812">Transmembrane</keyword>
<dbReference type="EMBL" id="CT868654">
    <property type="protein sequence ID" value="CAK89353.1"/>
    <property type="molecule type" value="Genomic_DNA"/>
</dbReference>
<evidence type="ECO:0000313" key="3">
    <source>
        <dbReference type="Proteomes" id="UP000000600"/>
    </source>
</evidence>
<dbReference type="InParanoid" id="A0E236"/>
<sequence length="184" mass="22185">MKCLGICLYIVEISQINERGNLFSTIKTWTIPNFWQLILGGYHRSLLLRSLQLEGQNKQSILNRISHFSTLRIFPQQQTFLFNFVSNNNHHISFYFPFYINGLELFSQDQLRIFLISYFLIVIFFLINLLNLIFQFQIVQIFRWVMLKQFLSISCSTQIIIDFQIKKNNHFKLLRFRIQYIELN</sequence>
<dbReference type="HOGENOM" id="CLU_1470933_0_0_1"/>
<accession>A0E236</accession>
<name>A0E236_PARTE</name>
<dbReference type="KEGG" id="ptm:GSPATT00022524001"/>